<keyword evidence="1" id="KW-0472">Membrane</keyword>
<keyword evidence="1" id="KW-1133">Transmembrane helix</keyword>
<feature type="transmembrane region" description="Helical" evidence="1">
    <location>
        <begin position="6"/>
        <end position="23"/>
    </location>
</feature>
<reference evidence="3" key="1">
    <citation type="submission" date="2016-11" db="UniProtKB">
        <authorList>
            <consortium name="WormBaseParasite"/>
        </authorList>
    </citation>
    <scope>IDENTIFICATION</scope>
</reference>
<evidence type="ECO:0000313" key="3">
    <source>
        <dbReference type="WBParaSite" id="Hba_16186"/>
    </source>
</evidence>
<sequence>MTIYINYLFSMYLIYLSTILTTIRCCMQTMPDMTTTEKPPLPIPPCAMCPEAGFYNASLCPPTEHDGCVGVPTENAIMNITTSKGCLEVGTIMTFIGCSLCESSIITNDGCLEELVCTDPISFTYLGGGLDCKTFVVECNEEELLFLGLGGDEMPSAIAVERADIETTLTFSCSSNSQWTVTFLKGTLPPRSVTNIRCANFAPDIGR</sequence>
<evidence type="ECO:0000256" key="1">
    <source>
        <dbReference type="SAM" id="Phobius"/>
    </source>
</evidence>
<name>A0A1I7XFT5_HETBA</name>
<evidence type="ECO:0000313" key="2">
    <source>
        <dbReference type="Proteomes" id="UP000095283"/>
    </source>
</evidence>
<dbReference type="WBParaSite" id="Hba_16186">
    <property type="protein sequence ID" value="Hba_16186"/>
    <property type="gene ID" value="Hba_16186"/>
</dbReference>
<proteinExistence type="predicted"/>
<protein>
    <submittedName>
        <fullName evidence="3">C6 domain-containing protein</fullName>
    </submittedName>
</protein>
<organism evidence="2 3">
    <name type="scientific">Heterorhabditis bacteriophora</name>
    <name type="common">Entomopathogenic nematode worm</name>
    <dbReference type="NCBI Taxonomy" id="37862"/>
    <lineage>
        <taxon>Eukaryota</taxon>
        <taxon>Metazoa</taxon>
        <taxon>Ecdysozoa</taxon>
        <taxon>Nematoda</taxon>
        <taxon>Chromadorea</taxon>
        <taxon>Rhabditida</taxon>
        <taxon>Rhabditina</taxon>
        <taxon>Rhabditomorpha</taxon>
        <taxon>Strongyloidea</taxon>
        <taxon>Heterorhabditidae</taxon>
        <taxon>Heterorhabditis</taxon>
    </lineage>
</organism>
<keyword evidence="2" id="KW-1185">Reference proteome</keyword>
<keyword evidence="1" id="KW-0812">Transmembrane</keyword>
<accession>A0A1I7XFT5</accession>
<dbReference type="Proteomes" id="UP000095283">
    <property type="component" value="Unplaced"/>
</dbReference>
<dbReference type="AlphaFoldDB" id="A0A1I7XFT5"/>